<sequence>MSSINVSYDCNGGGSTSSGNNSSPPATIVPSNVTQAAPTLTANSSSVGAALNAKLKQWRNGLPNHNHKDITSSTKLSGIDAEYEKLFTCLDNIRTINNSQKEENIKKNRFLEIVPYDRYCIMLAPRIGCSGSQYINATPYHGYFQEYFLAQDPVDSATCHDFWRLIDDNQSRIIVMLSREDEFSPREKYWPEQQGVPFYFGNDEDLTVILTAEKVHPSYIERKLSYKFKRSDETQE</sequence>
<proteinExistence type="predicted"/>
<name>A0AC34G8C1_9BILA</name>
<accession>A0AC34G8C1</accession>
<organism evidence="1 2">
    <name type="scientific">Panagrolaimus sp. ES5</name>
    <dbReference type="NCBI Taxonomy" id="591445"/>
    <lineage>
        <taxon>Eukaryota</taxon>
        <taxon>Metazoa</taxon>
        <taxon>Ecdysozoa</taxon>
        <taxon>Nematoda</taxon>
        <taxon>Chromadorea</taxon>
        <taxon>Rhabditida</taxon>
        <taxon>Tylenchina</taxon>
        <taxon>Panagrolaimomorpha</taxon>
        <taxon>Panagrolaimoidea</taxon>
        <taxon>Panagrolaimidae</taxon>
        <taxon>Panagrolaimus</taxon>
    </lineage>
</organism>
<dbReference type="Proteomes" id="UP000887579">
    <property type="component" value="Unplaced"/>
</dbReference>
<reference evidence="2" key="1">
    <citation type="submission" date="2022-11" db="UniProtKB">
        <authorList>
            <consortium name="WormBaseParasite"/>
        </authorList>
    </citation>
    <scope>IDENTIFICATION</scope>
</reference>
<dbReference type="WBParaSite" id="ES5_v2.g25818.t1">
    <property type="protein sequence ID" value="ES5_v2.g25818.t1"/>
    <property type="gene ID" value="ES5_v2.g25818"/>
</dbReference>
<evidence type="ECO:0000313" key="2">
    <source>
        <dbReference type="WBParaSite" id="ES5_v2.g25818.t1"/>
    </source>
</evidence>
<protein>
    <submittedName>
        <fullName evidence="2">Tyrosine-protein phosphatase domain-containing protein</fullName>
    </submittedName>
</protein>
<evidence type="ECO:0000313" key="1">
    <source>
        <dbReference type="Proteomes" id="UP000887579"/>
    </source>
</evidence>